<accession>A0A1P9WUJ8</accession>
<name>A0A1P9WUJ8_9BACT</name>
<proteinExistence type="inferred from homology"/>
<dbReference type="InterPro" id="IPR053714">
    <property type="entry name" value="Iso_Racemase_Enz_sf"/>
</dbReference>
<keyword evidence="3" id="KW-1185">Reference proteome</keyword>
<evidence type="ECO:0000313" key="2">
    <source>
        <dbReference type="EMBL" id="AQG79052.1"/>
    </source>
</evidence>
<evidence type="ECO:0000313" key="3">
    <source>
        <dbReference type="Proteomes" id="UP000187941"/>
    </source>
</evidence>
<gene>
    <name evidence="2" type="ORF">AWR27_06775</name>
</gene>
<sequence length="219" mass="23678">MTKKVTILHTSFVSVETLNDLCRELLPGTEVRNIVDDSLLPEAMAHNGITPGIIRRMTAYVQQAEDWGADVILNQCSSVREAAVEAAKTIHIPLVPVDLAMAEQAVLLGSRVAVVATVASTMKPSVALVEDAAHRAGKIIDVVPVLVDGALDVLMKEKDRTKHNRLVREAIENIADSVDVIVLAQGSMVLLLDELTHISTPVLTSPRSGIERLREILTT</sequence>
<dbReference type="Proteomes" id="UP000187941">
    <property type="component" value="Chromosome"/>
</dbReference>
<evidence type="ECO:0000256" key="1">
    <source>
        <dbReference type="ARBA" id="ARBA00038414"/>
    </source>
</evidence>
<dbReference type="OrthoDB" id="978447at2"/>
<dbReference type="GO" id="GO:0047661">
    <property type="term" value="F:amino-acid racemase activity"/>
    <property type="evidence" value="ECO:0007669"/>
    <property type="project" value="InterPro"/>
</dbReference>
<dbReference type="Gene3D" id="3.40.50.12500">
    <property type="match status" value="1"/>
</dbReference>
<dbReference type="RefSeq" id="WP_077130499.1">
    <property type="nucleotide sequence ID" value="NZ_CP014263.1"/>
</dbReference>
<dbReference type="KEGG" id="smon:AWR27_06775"/>
<reference evidence="2 3" key="1">
    <citation type="submission" date="2016-01" db="EMBL/GenBank/DDBJ databases">
        <authorList>
            <person name="Oliw E.H."/>
        </authorList>
    </citation>
    <scope>NUCLEOTIDE SEQUENCE [LARGE SCALE GENOMIC DNA]</scope>
    <source>
        <strain evidence="2 3">DY10</strain>
    </source>
</reference>
<dbReference type="Pfam" id="PF01177">
    <property type="entry name" value="Asp_Glu_race"/>
    <property type="match status" value="1"/>
</dbReference>
<dbReference type="InterPro" id="IPR015942">
    <property type="entry name" value="Asp/Glu/hydantoin_racemase"/>
</dbReference>
<organism evidence="2 3">
    <name type="scientific">Spirosoma montaniterrae</name>
    <dbReference type="NCBI Taxonomy" id="1178516"/>
    <lineage>
        <taxon>Bacteria</taxon>
        <taxon>Pseudomonadati</taxon>
        <taxon>Bacteroidota</taxon>
        <taxon>Cytophagia</taxon>
        <taxon>Cytophagales</taxon>
        <taxon>Cytophagaceae</taxon>
        <taxon>Spirosoma</taxon>
    </lineage>
</organism>
<dbReference type="AlphaFoldDB" id="A0A1P9WUJ8"/>
<comment type="similarity">
    <text evidence="1">Belongs to the HyuE racemase family.</text>
</comment>
<dbReference type="EMBL" id="CP014263">
    <property type="protein sequence ID" value="AQG79052.1"/>
    <property type="molecule type" value="Genomic_DNA"/>
</dbReference>
<protein>
    <submittedName>
        <fullName evidence="2">Asp/Glu/hydantoin racemase</fullName>
    </submittedName>
</protein>
<dbReference type="STRING" id="1178516.AWR27_06775"/>